<evidence type="ECO:0000313" key="1">
    <source>
        <dbReference type="EnsemblMetazoa" id="CJA34299.1"/>
    </source>
</evidence>
<protein>
    <submittedName>
        <fullName evidence="1">Uncharacterized protein</fullName>
    </submittedName>
</protein>
<organism evidence="1 2">
    <name type="scientific">Caenorhabditis japonica</name>
    <dbReference type="NCBI Taxonomy" id="281687"/>
    <lineage>
        <taxon>Eukaryota</taxon>
        <taxon>Metazoa</taxon>
        <taxon>Ecdysozoa</taxon>
        <taxon>Nematoda</taxon>
        <taxon>Chromadorea</taxon>
        <taxon>Rhabditida</taxon>
        <taxon>Rhabditina</taxon>
        <taxon>Rhabditomorpha</taxon>
        <taxon>Rhabditoidea</taxon>
        <taxon>Rhabditidae</taxon>
        <taxon>Peloderinae</taxon>
        <taxon>Caenorhabditis</taxon>
    </lineage>
</organism>
<dbReference type="EnsemblMetazoa" id="CJA34299.1">
    <property type="protein sequence ID" value="CJA34299.1"/>
    <property type="gene ID" value="WBGene00210146"/>
</dbReference>
<name>A0A8R1EDA4_CAEJA</name>
<sequence length="84" mass="9452">MSPIFATPTTKTSQMKTPSAPIKTLMRNIRQNHQGAPPRALFVIPSSPTKPTELMIPDAPTCIQLYSCWNFIDNVNLRVLRRNS</sequence>
<reference evidence="1" key="2">
    <citation type="submission" date="2022-06" db="UniProtKB">
        <authorList>
            <consortium name="EnsemblMetazoa"/>
        </authorList>
    </citation>
    <scope>IDENTIFICATION</scope>
    <source>
        <strain evidence="1">DF5081</strain>
    </source>
</reference>
<dbReference type="Proteomes" id="UP000005237">
    <property type="component" value="Unassembled WGS sequence"/>
</dbReference>
<proteinExistence type="predicted"/>
<dbReference type="AlphaFoldDB" id="A0A8R1EDA4"/>
<accession>A0A8R1EDA4</accession>
<reference evidence="2" key="1">
    <citation type="submission" date="2010-08" db="EMBL/GenBank/DDBJ databases">
        <authorList>
            <consortium name="Caenorhabditis japonica Sequencing Consortium"/>
            <person name="Wilson R.K."/>
        </authorList>
    </citation>
    <scope>NUCLEOTIDE SEQUENCE [LARGE SCALE GENOMIC DNA]</scope>
    <source>
        <strain evidence="2">DF5081</strain>
    </source>
</reference>
<keyword evidence="2" id="KW-1185">Reference proteome</keyword>
<evidence type="ECO:0000313" key="2">
    <source>
        <dbReference type="Proteomes" id="UP000005237"/>
    </source>
</evidence>